<accession>A0A3P7HUN7</accession>
<dbReference type="Proteomes" id="UP000267027">
    <property type="component" value="Unassembled WGS sequence"/>
</dbReference>
<reference evidence="1 2" key="1">
    <citation type="submission" date="2018-11" db="EMBL/GenBank/DDBJ databases">
        <authorList>
            <consortium name="Pathogen Informatics"/>
        </authorList>
    </citation>
    <scope>NUCLEOTIDE SEQUENCE [LARGE SCALE GENOMIC DNA]</scope>
    <source>
        <strain evidence="1 2">Costa Rica</strain>
    </source>
</reference>
<organism evidence="1 2">
    <name type="scientific">Angiostrongylus costaricensis</name>
    <name type="common">Nematode worm</name>
    <dbReference type="NCBI Taxonomy" id="334426"/>
    <lineage>
        <taxon>Eukaryota</taxon>
        <taxon>Metazoa</taxon>
        <taxon>Ecdysozoa</taxon>
        <taxon>Nematoda</taxon>
        <taxon>Chromadorea</taxon>
        <taxon>Rhabditida</taxon>
        <taxon>Rhabditina</taxon>
        <taxon>Rhabditomorpha</taxon>
        <taxon>Strongyloidea</taxon>
        <taxon>Metastrongylidae</taxon>
        <taxon>Angiostrongylus</taxon>
    </lineage>
</organism>
<gene>
    <name evidence="1" type="ORF">ACOC_LOCUS8608</name>
</gene>
<dbReference type="PANTHER" id="PTHR36519:SF9">
    <property type="entry name" value="EB DOMAIN-CONTAINING PROTEIN-RELATED"/>
    <property type="match status" value="1"/>
</dbReference>
<name>A0A3P7HUN7_ANGCS</name>
<evidence type="ECO:0000313" key="1">
    <source>
        <dbReference type="EMBL" id="VDM60193.1"/>
    </source>
</evidence>
<dbReference type="AlphaFoldDB" id="A0A3P7HUN7"/>
<dbReference type="OrthoDB" id="5850558at2759"/>
<protein>
    <recommendedName>
        <fullName evidence="3">EB domain-containing protein</fullName>
    </recommendedName>
</protein>
<evidence type="ECO:0000313" key="2">
    <source>
        <dbReference type="Proteomes" id="UP000267027"/>
    </source>
</evidence>
<keyword evidence="2" id="KW-1185">Reference proteome</keyword>
<dbReference type="PANTHER" id="PTHR36519">
    <property type="entry name" value="FIP (FUNGUS-INDUCED PROTEIN) RELATED-RELATED"/>
    <property type="match status" value="1"/>
</dbReference>
<dbReference type="EMBL" id="UYYA01004178">
    <property type="protein sequence ID" value="VDM60193.1"/>
    <property type="molecule type" value="Genomic_DNA"/>
</dbReference>
<sequence>MAAILDLGLFLARIPFKIFGSFSALQNLVFELNHPLHLYSGTQPCSLMQQCFNGQICVNGFCSRSNVAYSGSQIVPVQTNCLTGAICPVGQYCINGVCMQNAMSTTFGKKFVLQIFSLLDSNPLLFLHMVDVKHSLYY</sequence>
<proteinExistence type="predicted"/>
<evidence type="ECO:0008006" key="3">
    <source>
        <dbReference type="Google" id="ProtNLM"/>
    </source>
</evidence>